<dbReference type="EMBL" id="CAJNNV010025110">
    <property type="protein sequence ID" value="CAE8612359.1"/>
    <property type="molecule type" value="Genomic_DNA"/>
</dbReference>
<gene>
    <name evidence="3" type="ORF">PGLA1383_LOCUS30151</name>
</gene>
<keyword evidence="4" id="KW-1185">Reference proteome</keyword>
<organism evidence="3 4">
    <name type="scientific">Polarella glacialis</name>
    <name type="common">Dinoflagellate</name>
    <dbReference type="NCBI Taxonomy" id="89957"/>
    <lineage>
        <taxon>Eukaryota</taxon>
        <taxon>Sar</taxon>
        <taxon>Alveolata</taxon>
        <taxon>Dinophyceae</taxon>
        <taxon>Suessiales</taxon>
        <taxon>Suessiaceae</taxon>
        <taxon>Polarella</taxon>
    </lineage>
</organism>
<evidence type="ECO:0000313" key="3">
    <source>
        <dbReference type="EMBL" id="CAE8612359.1"/>
    </source>
</evidence>
<dbReference type="Proteomes" id="UP000654075">
    <property type="component" value="Unassembled WGS sequence"/>
</dbReference>
<feature type="coiled-coil region" evidence="1">
    <location>
        <begin position="367"/>
        <end position="488"/>
    </location>
</feature>
<keyword evidence="1" id="KW-0175">Coiled coil</keyword>
<evidence type="ECO:0000313" key="4">
    <source>
        <dbReference type="Proteomes" id="UP000654075"/>
    </source>
</evidence>
<evidence type="ECO:0000256" key="1">
    <source>
        <dbReference type="SAM" id="Coils"/>
    </source>
</evidence>
<comment type="caution">
    <text evidence="3">The sequence shown here is derived from an EMBL/GenBank/DDBJ whole genome shotgun (WGS) entry which is preliminary data.</text>
</comment>
<dbReference type="OrthoDB" id="423133at2759"/>
<protein>
    <submittedName>
        <fullName evidence="3">Uncharacterized protein</fullName>
    </submittedName>
</protein>
<feature type="compositionally biased region" description="Low complexity" evidence="2">
    <location>
        <begin position="150"/>
        <end position="162"/>
    </location>
</feature>
<sequence length="543" mass="60026">MASQRRPMSPSRHISTDSPKSEENSPLRNGAFFHKLSPSKEEEDMWPANPWQAQAEAHLLQLHRSSAAFCVPPMPHSHSQGPEQNGHPMFFCGAGPPGASCPSTGGPAASTAPGGFGGCAGVMVALASSCCGAPCSMAMPVPPLPGPLGGYPAQQTSPQLQPQRPPQLQPQQLEWLDKDGLVRRIHELEGQVAFLEDTTLRQQDDLRQVEAKLLQAAQWQSQSLPGSSAEALQRQNDFLTVLVSRFERKTMALEEELAGLTLAQREALAASTPAASVAAETQTQAEFSQVLELEGQIALLEESLAGKESEIQALWEEQKLREASPSNKPRIPVELLDEVQGLREKNSFFSDLVARFEEKTMFLEKQVKAVSRAEQDARSQLKRHQEEQAIASEQLAAAREATECAHRQRAEQLGEEAESAAVALREAKKEHNRKNQELLRQVQLLEASCRRKDLEAKTRLEEVSSEDSQELREQKELNAQLVEKLSRERVVHVETRRFQAALSSENEVLTARADRLSDQLYELSELNDMLEEQAKAASRPDAK</sequence>
<proteinExistence type="predicted"/>
<accession>A0A813FK54</accession>
<evidence type="ECO:0000256" key="2">
    <source>
        <dbReference type="SAM" id="MobiDB-lite"/>
    </source>
</evidence>
<name>A0A813FK54_POLGL</name>
<reference evidence="3" key="1">
    <citation type="submission" date="2021-02" db="EMBL/GenBank/DDBJ databases">
        <authorList>
            <person name="Dougan E. K."/>
            <person name="Rhodes N."/>
            <person name="Thang M."/>
            <person name="Chan C."/>
        </authorList>
    </citation>
    <scope>NUCLEOTIDE SEQUENCE</scope>
</reference>
<dbReference type="AlphaFoldDB" id="A0A813FK54"/>
<feature type="region of interest" description="Disordered" evidence="2">
    <location>
        <begin position="146"/>
        <end position="166"/>
    </location>
</feature>
<feature type="region of interest" description="Disordered" evidence="2">
    <location>
        <begin position="1"/>
        <end position="46"/>
    </location>
</feature>